<dbReference type="RefSeq" id="WP_344836264.1">
    <property type="nucleotide sequence ID" value="NZ_BAABAA010000001.1"/>
</dbReference>
<dbReference type="Pfam" id="PF02518">
    <property type="entry name" value="HATPase_c"/>
    <property type="match status" value="1"/>
</dbReference>
<sequence>MRGRWSIRPPRLAVRLPRRVIHLPGRVIRPPRRVIRPPRRLVIRPPRLVDACLTALVALIVLPATVGGSTAPGAIGSGPGIAGATWLLFAAVHLPLIWRRRAPVLVFWSILALVGFCVLLDVAGVYLVFAPLFALYGVARYARLLQLWPALAAVLTAVVVATLTSDGHLSTLIGICSIVAVICLLAISLRLRESAEQERIRHRQQELEAQTRIAVAAERTQLAREVHDVVAHNLAVMVALADGAAATATTDPGQATELMRQSSTTGRAALTDMRRLVGVLRDGQSLANGQPLANGQSLTPQPGIADLDDLVAQVRDAGLSVDLSIGDLDLSVRELSEALSPGLSLAVYRIVQEGLTNTLKHAGPAAHATVRLNRTPDGLTLDITDDGAHTPTPTPIPGGHGLLGITERTTAYGGTIRAVPLHPTGWHLHAYLPLDPSPPPTAPATPPPAPSTQLRREARA</sequence>
<keyword evidence="5" id="KW-0547">Nucleotide-binding</keyword>
<keyword evidence="10" id="KW-1133">Transmembrane helix</keyword>
<evidence type="ECO:0000256" key="4">
    <source>
        <dbReference type="ARBA" id="ARBA00022679"/>
    </source>
</evidence>
<keyword evidence="8" id="KW-0902">Two-component regulatory system</keyword>
<evidence type="ECO:0000256" key="7">
    <source>
        <dbReference type="ARBA" id="ARBA00022840"/>
    </source>
</evidence>
<accession>A0ABP6VQR0</accession>
<keyword evidence="7" id="KW-0067">ATP-binding</keyword>
<evidence type="ECO:0000313" key="14">
    <source>
        <dbReference type="EMBL" id="GAA3538103.1"/>
    </source>
</evidence>
<dbReference type="Proteomes" id="UP001501222">
    <property type="component" value="Unassembled WGS sequence"/>
</dbReference>
<name>A0ABP6VQR0_9ACTN</name>
<feature type="transmembrane region" description="Helical" evidence="10">
    <location>
        <begin position="171"/>
        <end position="191"/>
    </location>
</feature>
<feature type="domain" description="DUF7134" evidence="13">
    <location>
        <begin position="44"/>
        <end position="182"/>
    </location>
</feature>
<evidence type="ECO:0000259" key="12">
    <source>
        <dbReference type="Pfam" id="PF07730"/>
    </source>
</evidence>
<keyword evidence="15" id="KW-1185">Reference proteome</keyword>
<dbReference type="InterPro" id="IPR036890">
    <property type="entry name" value="HATPase_C_sf"/>
</dbReference>
<keyword evidence="10" id="KW-0472">Membrane</keyword>
<dbReference type="InterPro" id="IPR050482">
    <property type="entry name" value="Sensor_HK_TwoCompSys"/>
</dbReference>
<keyword evidence="3" id="KW-0597">Phosphoprotein</keyword>
<comment type="caution">
    <text evidence="14">The sequence shown here is derived from an EMBL/GenBank/DDBJ whole genome shotgun (WGS) entry which is preliminary data.</text>
</comment>
<evidence type="ECO:0000259" key="13">
    <source>
        <dbReference type="Pfam" id="PF23539"/>
    </source>
</evidence>
<reference evidence="15" key="1">
    <citation type="journal article" date="2019" name="Int. J. Syst. Evol. Microbiol.">
        <title>The Global Catalogue of Microorganisms (GCM) 10K type strain sequencing project: providing services to taxonomists for standard genome sequencing and annotation.</title>
        <authorList>
            <consortium name="The Broad Institute Genomics Platform"/>
            <consortium name="The Broad Institute Genome Sequencing Center for Infectious Disease"/>
            <person name="Wu L."/>
            <person name="Ma J."/>
        </authorList>
    </citation>
    <scope>NUCLEOTIDE SEQUENCE [LARGE SCALE GENOMIC DNA]</scope>
    <source>
        <strain evidence="15">JCM 16928</strain>
    </source>
</reference>
<evidence type="ECO:0000256" key="9">
    <source>
        <dbReference type="SAM" id="MobiDB-lite"/>
    </source>
</evidence>
<evidence type="ECO:0000256" key="1">
    <source>
        <dbReference type="ARBA" id="ARBA00000085"/>
    </source>
</evidence>
<evidence type="ECO:0000256" key="3">
    <source>
        <dbReference type="ARBA" id="ARBA00022553"/>
    </source>
</evidence>
<feature type="transmembrane region" description="Helical" evidence="10">
    <location>
        <begin position="78"/>
        <end position="98"/>
    </location>
</feature>
<dbReference type="EMBL" id="BAABAA010000001">
    <property type="protein sequence ID" value="GAA3538103.1"/>
    <property type="molecule type" value="Genomic_DNA"/>
</dbReference>
<dbReference type="Gene3D" id="3.30.565.10">
    <property type="entry name" value="Histidine kinase-like ATPase, C-terminal domain"/>
    <property type="match status" value="1"/>
</dbReference>
<dbReference type="SUPFAM" id="SSF55874">
    <property type="entry name" value="ATPase domain of HSP90 chaperone/DNA topoisomerase II/histidine kinase"/>
    <property type="match status" value="1"/>
</dbReference>
<dbReference type="Gene3D" id="1.20.5.1930">
    <property type="match status" value="1"/>
</dbReference>
<keyword evidence="4" id="KW-0808">Transferase</keyword>
<keyword evidence="6 14" id="KW-0418">Kinase</keyword>
<feature type="compositionally biased region" description="Pro residues" evidence="9">
    <location>
        <begin position="435"/>
        <end position="450"/>
    </location>
</feature>
<feature type="domain" description="Histidine kinase/HSP90-like ATPase" evidence="11">
    <location>
        <begin position="345"/>
        <end position="435"/>
    </location>
</feature>
<dbReference type="GO" id="GO:0016301">
    <property type="term" value="F:kinase activity"/>
    <property type="evidence" value="ECO:0007669"/>
    <property type="project" value="UniProtKB-KW"/>
</dbReference>
<evidence type="ECO:0000313" key="15">
    <source>
        <dbReference type="Proteomes" id="UP001501222"/>
    </source>
</evidence>
<dbReference type="InterPro" id="IPR055558">
    <property type="entry name" value="DUF7134"/>
</dbReference>
<proteinExistence type="predicted"/>
<feature type="transmembrane region" description="Helical" evidence="10">
    <location>
        <begin position="145"/>
        <end position="164"/>
    </location>
</feature>
<dbReference type="CDD" id="cd16917">
    <property type="entry name" value="HATPase_UhpB-NarQ-NarX-like"/>
    <property type="match status" value="1"/>
</dbReference>
<keyword evidence="10" id="KW-0812">Transmembrane</keyword>
<evidence type="ECO:0000256" key="5">
    <source>
        <dbReference type="ARBA" id="ARBA00022741"/>
    </source>
</evidence>
<evidence type="ECO:0000256" key="8">
    <source>
        <dbReference type="ARBA" id="ARBA00023012"/>
    </source>
</evidence>
<evidence type="ECO:0000259" key="11">
    <source>
        <dbReference type="Pfam" id="PF02518"/>
    </source>
</evidence>
<protein>
    <recommendedName>
        <fullName evidence="2">histidine kinase</fullName>
        <ecNumber evidence="2">2.7.13.3</ecNumber>
    </recommendedName>
</protein>
<evidence type="ECO:0000256" key="10">
    <source>
        <dbReference type="SAM" id="Phobius"/>
    </source>
</evidence>
<dbReference type="Pfam" id="PF07730">
    <property type="entry name" value="HisKA_3"/>
    <property type="match status" value="1"/>
</dbReference>
<dbReference type="EC" id="2.7.13.3" evidence="2"/>
<dbReference type="PANTHER" id="PTHR24421">
    <property type="entry name" value="NITRATE/NITRITE SENSOR PROTEIN NARX-RELATED"/>
    <property type="match status" value="1"/>
</dbReference>
<dbReference type="InterPro" id="IPR011712">
    <property type="entry name" value="Sig_transdc_His_kin_sub3_dim/P"/>
</dbReference>
<feature type="transmembrane region" description="Helical" evidence="10">
    <location>
        <begin position="105"/>
        <end position="133"/>
    </location>
</feature>
<dbReference type="Pfam" id="PF23539">
    <property type="entry name" value="DUF7134"/>
    <property type="match status" value="1"/>
</dbReference>
<dbReference type="InterPro" id="IPR003594">
    <property type="entry name" value="HATPase_dom"/>
</dbReference>
<feature type="domain" description="Signal transduction histidine kinase subgroup 3 dimerisation and phosphoacceptor" evidence="12">
    <location>
        <begin position="218"/>
        <end position="283"/>
    </location>
</feature>
<evidence type="ECO:0000256" key="2">
    <source>
        <dbReference type="ARBA" id="ARBA00012438"/>
    </source>
</evidence>
<feature type="transmembrane region" description="Helical" evidence="10">
    <location>
        <begin position="48"/>
        <end position="66"/>
    </location>
</feature>
<gene>
    <name evidence="14" type="ORF">GCM10022235_01920</name>
</gene>
<feature type="region of interest" description="Disordered" evidence="9">
    <location>
        <begin position="432"/>
        <end position="460"/>
    </location>
</feature>
<evidence type="ECO:0000256" key="6">
    <source>
        <dbReference type="ARBA" id="ARBA00022777"/>
    </source>
</evidence>
<dbReference type="PANTHER" id="PTHR24421:SF10">
    <property type="entry name" value="NITRATE_NITRITE SENSOR PROTEIN NARQ"/>
    <property type="match status" value="1"/>
</dbReference>
<organism evidence="14 15">
    <name type="scientific">Kribbella ginsengisoli</name>
    <dbReference type="NCBI Taxonomy" id="363865"/>
    <lineage>
        <taxon>Bacteria</taxon>
        <taxon>Bacillati</taxon>
        <taxon>Actinomycetota</taxon>
        <taxon>Actinomycetes</taxon>
        <taxon>Propionibacteriales</taxon>
        <taxon>Kribbellaceae</taxon>
        <taxon>Kribbella</taxon>
    </lineage>
</organism>
<comment type="catalytic activity">
    <reaction evidence="1">
        <text>ATP + protein L-histidine = ADP + protein N-phospho-L-histidine.</text>
        <dbReference type="EC" id="2.7.13.3"/>
    </reaction>
</comment>